<dbReference type="InterPro" id="IPR053714">
    <property type="entry name" value="Iso_Racemase_Enz_sf"/>
</dbReference>
<evidence type="ECO:0000256" key="1">
    <source>
        <dbReference type="HAMAP-Rule" id="MF_00943"/>
    </source>
</evidence>
<comment type="subunit">
    <text evidence="1">Homodimer.</text>
</comment>
<dbReference type="PANTHER" id="PTHR40267:SF1">
    <property type="entry name" value="BLR3294 PROTEIN"/>
    <property type="match status" value="1"/>
</dbReference>
<comment type="catalytic activity">
    <reaction evidence="1">
        <text>maleate = fumarate</text>
        <dbReference type="Rhea" id="RHEA:13169"/>
        <dbReference type="ChEBI" id="CHEBI:29806"/>
        <dbReference type="ChEBI" id="CHEBI:30780"/>
        <dbReference type="EC" id="5.2.1.1"/>
    </reaction>
</comment>
<feature type="binding site" evidence="1">
    <location>
        <position position="14"/>
    </location>
    <ligand>
        <name>substrate</name>
    </ligand>
</feature>
<protein>
    <recommendedName>
        <fullName evidence="1">Maleate isomerase</fullName>
        <ecNumber evidence="1">5.2.1.1</ecNumber>
    </recommendedName>
    <alternativeName>
        <fullName evidence="1">Maleate cis-trans isomerase</fullName>
    </alternativeName>
</protein>
<organism evidence="2 3">
    <name type="scientific">Gordonia hongkongensis</name>
    <dbReference type="NCBI Taxonomy" id="1701090"/>
    <lineage>
        <taxon>Bacteria</taxon>
        <taxon>Bacillati</taxon>
        <taxon>Actinomycetota</taxon>
        <taxon>Actinomycetes</taxon>
        <taxon>Mycobacteriales</taxon>
        <taxon>Gordoniaceae</taxon>
        <taxon>Gordonia</taxon>
    </lineage>
</organism>
<accession>A0AAX3T774</accession>
<dbReference type="InterPro" id="IPR028615">
    <property type="entry name" value="Maleate_isomerase"/>
</dbReference>
<name>A0AAX3T774_9ACTN</name>
<dbReference type="Pfam" id="PF17645">
    <property type="entry name" value="Amdase"/>
    <property type="match status" value="1"/>
</dbReference>
<dbReference type="AlphaFoldDB" id="A0AAX3T774"/>
<feature type="active site" description="Nucleophile" evidence="1">
    <location>
        <position position="76"/>
    </location>
</feature>
<evidence type="ECO:0000313" key="3">
    <source>
        <dbReference type="Proteomes" id="UP001213504"/>
    </source>
</evidence>
<keyword evidence="1 2" id="KW-0413">Isomerase</keyword>
<feature type="modified residue" description="S-(2-succinyl)cysteine" evidence="1">
    <location>
        <position position="76"/>
    </location>
</feature>
<evidence type="ECO:0000313" key="2">
    <source>
        <dbReference type="EMBL" id="WFP24929.1"/>
    </source>
</evidence>
<dbReference type="PANTHER" id="PTHR40267">
    <property type="entry name" value="BLR3294 PROTEIN"/>
    <property type="match status" value="1"/>
</dbReference>
<comment type="similarity">
    <text evidence="1">Belongs to the maleate isomerase family.</text>
</comment>
<reference evidence="2" key="1">
    <citation type="submission" date="2023-04" db="EMBL/GenBank/DDBJ databases">
        <title>Complete genome sequence of a phthalic acid esters degrading bacterial strain.</title>
        <authorList>
            <person name="Weng L."/>
            <person name="Jia Y."/>
            <person name="Ren L."/>
        </authorList>
    </citation>
    <scope>NUCLEOTIDE SEQUENCE</scope>
    <source>
        <strain evidence="2">RL-LY01</strain>
    </source>
</reference>
<dbReference type="GO" id="GO:0050076">
    <property type="term" value="F:maleate isomerase activity"/>
    <property type="evidence" value="ECO:0007669"/>
    <property type="project" value="UniProtKB-UniRule"/>
</dbReference>
<feature type="binding site" evidence="1">
    <location>
        <begin position="76"/>
        <end position="78"/>
    </location>
    <ligand>
        <name>substrate</name>
    </ligand>
</feature>
<dbReference type="RefSeq" id="WP_058253748.1">
    <property type="nucleotide sequence ID" value="NZ_CP121270.1"/>
</dbReference>
<dbReference type="HAMAP" id="MF_00943">
    <property type="entry name" value="Maleate_isomerase"/>
    <property type="match status" value="1"/>
</dbReference>
<dbReference type="Gene3D" id="3.40.50.12500">
    <property type="match status" value="1"/>
</dbReference>
<feature type="active site" description="Proton donor" evidence="1">
    <location>
        <position position="194"/>
    </location>
</feature>
<feature type="binding site" evidence="1">
    <location>
        <position position="163"/>
    </location>
    <ligand>
        <name>substrate</name>
    </ligand>
</feature>
<gene>
    <name evidence="1" type="primary">maiA</name>
    <name evidence="2" type="ORF">P9A14_22950</name>
</gene>
<dbReference type="InterPro" id="IPR026286">
    <property type="entry name" value="MaiA/AMDase"/>
</dbReference>
<dbReference type="EMBL" id="CP121270">
    <property type="protein sequence ID" value="WFP24929.1"/>
    <property type="molecule type" value="Genomic_DNA"/>
</dbReference>
<dbReference type="EC" id="5.2.1.1" evidence="1"/>
<proteinExistence type="inferred from homology"/>
<dbReference type="Proteomes" id="UP001213504">
    <property type="component" value="Chromosome"/>
</dbReference>
<sequence>MGVHRIGLVVPSSNVTVETEMPALLNRHPTSQFSFHSTRMRMHTVSPEQLAAMNAQRERCVLEIADASPEVILYACLVALMVGGPGEHQRVEGAVAEQLATGGSDAIIRSSAGALVEALRALDARRIALVTPYLRPLAEKVVEYLDAEGFEVMDWRALEVADNAEVGCIPGERVMTAARSLELDGVDALVLSCCVQMPSLDLIDDAEREFGLPVLSAATAGAYSILRGLGLPASIEGAGSLLRADIATVPA</sequence>
<feature type="binding site" evidence="1">
    <location>
        <begin position="195"/>
        <end position="196"/>
    </location>
    <ligand>
        <name>substrate</name>
    </ligand>
</feature>
<comment type="miscellaneous">
    <text evidence="1">Reaction is initiated by nucleophilic attack of cysteine at the double bond, yielding a covalent succinylcysteine-like intermediate.</text>
</comment>
<comment type="function">
    <text evidence="1">Catalyzes cis-trans isomerization of the C2-C3 double bond in maleate to yield fumarate.</text>
</comment>
<dbReference type="PIRSF" id="PIRSF015736">
    <property type="entry name" value="MI"/>
    <property type="match status" value="1"/>
</dbReference>
<feature type="binding site" evidence="1">
    <location>
        <position position="133"/>
    </location>
    <ligand>
        <name>substrate</name>
    </ligand>
</feature>